<keyword evidence="1" id="KW-1133">Transmembrane helix</keyword>
<evidence type="ECO:0000313" key="2">
    <source>
        <dbReference type="EMBL" id="GMN49651.1"/>
    </source>
</evidence>
<gene>
    <name evidence="2" type="ORF">TIFTF001_018814</name>
</gene>
<feature type="transmembrane region" description="Helical" evidence="1">
    <location>
        <begin position="138"/>
        <end position="161"/>
    </location>
</feature>
<accession>A0AA88AS95</accession>
<organism evidence="2 3">
    <name type="scientific">Ficus carica</name>
    <name type="common">Common fig</name>
    <dbReference type="NCBI Taxonomy" id="3494"/>
    <lineage>
        <taxon>Eukaryota</taxon>
        <taxon>Viridiplantae</taxon>
        <taxon>Streptophyta</taxon>
        <taxon>Embryophyta</taxon>
        <taxon>Tracheophyta</taxon>
        <taxon>Spermatophyta</taxon>
        <taxon>Magnoliopsida</taxon>
        <taxon>eudicotyledons</taxon>
        <taxon>Gunneridae</taxon>
        <taxon>Pentapetalae</taxon>
        <taxon>rosids</taxon>
        <taxon>fabids</taxon>
        <taxon>Rosales</taxon>
        <taxon>Moraceae</taxon>
        <taxon>Ficeae</taxon>
        <taxon>Ficus</taxon>
    </lineage>
</organism>
<proteinExistence type="predicted"/>
<dbReference type="Gene3D" id="3.80.10.10">
    <property type="entry name" value="Ribonuclease Inhibitor"/>
    <property type="match status" value="1"/>
</dbReference>
<dbReference type="EMBL" id="BTGU01000031">
    <property type="protein sequence ID" value="GMN49651.1"/>
    <property type="molecule type" value="Genomic_DNA"/>
</dbReference>
<keyword evidence="1" id="KW-0812">Transmembrane</keyword>
<evidence type="ECO:0000313" key="3">
    <source>
        <dbReference type="Proteomes" id="UP001187192"/>
    </source>
</evidence>
<name>A0AA88AS95_FICCA</name>
<keyword evidence="1" id="KW-0472">Membrane</keyword>
<reference evidence="2" key="1">
    <citation type="submission" date="2023-07" db="EMBL/GenBank/DDBJ databases">
        <title>draft genome sequence of fig (Ficus carica).</title>
        <authorList>
            <person name="Takahashi T."/>
            <person name="Nishimura K."/>
        </authorList>
    </citation>
    <scope>NUCLEOTIDE SEQUENCE</scope>
</reference>
<dbReference type="Proteomes" id="UP001187192">
    <property type="component" value="Unassembled WGS sequence"/>
</dbReference>
<protein>
    <submittedName>
        <fullName evidence="2">Uncharacterized protein</fullName>
    </submittedName>
</protein>
<dbReference type="Pfam" id="PF00560">
    <property type="entry name" value="LRR_1"/>
    <property type="match status" value="2"/>
</dbReference>
<dbReference type="SUPFAM" id="SSF52058">
    <property type="entry name" value="L domain-like"/>
    <property type="match status" value="1"/>
</dbReference>
<dbReference type="InterPro" id="IPR032675">
    <property type="entry name" value="LRR_dom_sf"/>
</dbReference>
<evidence type="ECO:0000256" key="1">
    <source>
        <dbReference type="SAM" id="Phobius"/>
    </source>
</evidence>
<sequence>MEESNESPLKPQLYSLLDLSRNQLSGKIPASLDTISSFGNLEIVESLDLSHNGLSRSIPPTLARLRELYTLDVSNNVLITGKIRVGSQMDTMDDPTSYANNSGLCGMQIYVPCSVQEPSSIAGKFPSESEQEEANGKWFLLAEAGFGYSVGFFLTVGIMYFRGYINIGQAASGLKFNNPKIRRRACVKGPFLLCSV</sequence>
<dbReference type="PANTHER" id="PTHR48065">
    <property type="entry name" value="OS10G0469600 PROTEIN"/>
    <property type="match status" value="1"/>
</dbReference>
<keyword evidence="3" id="KW-1185">Reference proteome</keyword>
<comment type="caution">
    <text evidence="2">The sequence shown here is derived from an EMBL/GenBank/DDBJ whole genome shotgun (WGS) entry which is preliminary data.</text>
</comment>
<dbReference type="InterPro" id="IPR001611">
    <property type="entry name" value="Leu-rich_rpt"/>
</dbReference>
<dbReference type="AlphaFoldDB" id="A0AA88AS95"/>
<dbReference type="PANTHER" id="PTHR48065:SF23">
    <property type="entry name" value="LEUCINE-RICH REPEAT-CONTAINING N-TERMINAL PLANT-TYPE DOMAIN-CONTAINING PROTEIN"/>
    <property type="match status" value="1"/>
</dbReference>